<sequence length="1224" mass="135989">MSEEASSSVATYSRVPIFDIDSATPTLIAVNMSNITKLTSMNYLTWRLQITALLEGHELHGFISETDKAPPTHIVSVQPMVARAIIGTLSLQVQPMVARAMTTREIWAKLAKTYGNPSRAHINQIRQQLKTISKGNQSVEDYMKNVVTKADKLALLGSPLPHEDLLDHITTGLDDDYRPVVELVNGRETPITIEELHEKLLNRENTLRNLAETTSTAAPASANMAQHKYNNNNNSSKQNQNQYYNNNNYGRGRGSGRGSQGRGYQGRCQICGIHGHSARTCRQLASPQWSPPSQYPPSQYPPPSSPTMWNPSPPMPPPNWQPRAHYTASTNYSQAPWLLDSGATHHIASDLSNMSIAGPYNGGEEVIVGNGAGLPITNTGSTTFSTPTKKLLLDNVLCVPTIKKNLISVNKLCRSNGVMVQMCPNDFQVKDLNTGATIIKGRANDGLALVENRFKTKLTTLYSDNGGEYIGLRSYLASHGISHLTSPPHTPEHNGIAERKHRHIVETGLSLMSHAKIPIEYWSYSLAAAVFLINRMPTPILSNVSPYEVLFQSPPNYTRLRVFGCLCYPWLRPYSQNKLSPRSTPCIFLGYSLTQSAYLCYDFSTSKMFVSRHVEFHENEFPLSSFLSSTNTSHESSSSVFHPVSAARVYLESLITRSPPSLDPSPPTTAQEQSDNDSSPNENDNSAPQETANAENNVVVENPAPALVPSNIHPMVTRAKNNIQKPNRKFANNIKLEEVEPTSHVQALKDERWRRAMGEEFDSIVRNADGTIDRFKARLVAKGFHQRPGIDFQETFSPVIKHVTIRVVLGLAARKNWVLRQLDVNNAFLQGKLTEEVYMSQPPGFIDKDKPHYVCRLHKAIYGLKQAPRAWYNELRDFLLSNGFVNSLADASVFVFHMGEVIIYMLVYVDDIVLTGNSASAIDRFIQVLSKRFSLKDMGALSYFLGLEVTRSSAGIRLNQRKYTTDILTKYHMIGAKPVPTPMASSTTLTVADGVKLPDPTEYRAAVGSLQYLALTRPDIGFAVNRLSQFMHSPTTVHWDAVKRVLRYLAGTIEHGLWFSANTSLELSAYSDADWGGDKDDYSSTGAYIVYLGSHPISWSSKKQKGVSRSSTEAEYRAVTEAASEVKWVLSLLSDLRIRTPTAPKVYCDNIGATYLCANPVFHSRMKHLALDYHFVRELIQAGVLRVLHVNSIDQLADGLTKPLPRARFQDLRFKIGVTNGSPS</sequence>
<dbReference type="CDD" id="cd09272">
    <property type="entry name" value="RNase_HI_RT_Ty1"/>
    <property type="match status" value="1"/>
</dbReference>
<dbReference type="Pfam" id="PF14223">
    <property type="entry name" value="Retrotran_gag_2"/>
    <property type="match status" value="1"/>
</dbReference>
<dbReference type="PANTHER" id="PTHR11439:SF463">
    <property type="entry name" value="REVERSE TRANSCRIPTASE TY1_COPIA-TYPE DOMAIN-CONTAINING PROTEIN"/>
    <property type="match status" value="1"/>
</dbReference>
<comment type="caution">
    <text evidence="3">The sequence shown here is derived from an EMBL/GenBank/DDBJ whole genome shotgun (WGS) entry which is preliminary data.</text>
</comment>
<evidence type="ECO:0000313" key="4">
    <source>
        <dbReference type="Proteomes" id="UP000694251"/>
    </source>
</evidence>
<dbReference type="EMBL" id="JAEFBJ010000006">
    <property type="protein sequence ID" value="KAG7598911.1"/>
    <property type="molecule type" value="Genomic_DNA"/>
</dbReference>
<dbReference type="PROSITE" id="PS50994">
    <property type="entry name" value="INTEGRASE"/>
    <property type="match status" value="1"/>
</dbReference>
<keyword evidence="4" id="KW-1185">Reference proteome</keyword>
<feature type="compositionally biased region" description="Low complexity" evidence="1">
    <location>
        <begin position="216"/>
        <end position="250"/>
    </location>
</feature>
<dbReference type="PANTHER" id="PTHR11439">
    <property type="entry name" value="GAG-POL-RELATED RETROTRANSPOSON"/>
    <property type="match status" value="1"/>
</dbReference>
<feature type="region of interest" description="Disordered" evidence="1">
    <location>
        <begin position="282"/>
        <end position="316"/>
    </location>
</feature>
<evidence type="ECO:0000313" key="3">
    <source>
        <dbReference type="EMBL" id="KAG7598911.1"/>
    </source>
</evidence>
<evidence type="ECO:0000259" key="2">
    <source>
        <dbReference type="PROSITE" id="PS50994"/>
    </source>
</evidence>
<dbReference type="OrthoDB" id="1737296at2759"/>
<proteinExistence type="predicted"/>
<feature type="region of interest" description="Disordered" evidence="1">
    <location>
        <begin position="657"/>
        <end position="692"/>
    </location>
</feature>
<dbReference type="Pfam" id="PF25597">
    <property type="entry name" value="SH3_retrovirus"/>
    <property type="match status" value="1"/>
</dbReference>
<dbReference type="Proteomes" id="UP000694251">
    <property type="component" value="Chromosome 6"/>
</dbReference>
<feature type="domain" description="Integrase catalytic" evidence="2">
    <location>
        <begin position="383"/>
        <end position="554"/>
    </location>
</feature>
<accession>A0A8T2CVQ0</accession>
<organism evidence="3 4">
    <name type="scientific">Arabidopsis suecica</name>
    <name type="common">Swedish thale-cress</name>
    <name type="synonym">Cardaminopsis suecica</name>
    <dbReference type="NCBI Taxonomy" id="45249"/>
    <lineage>
        <taxon>Eukaryota</taxon>
        <taxon>Viridiplantae</taxon>
        <taxon>Streptophyta</taxon>
        <taxon>Embryophyta</taxon>
        <taxon>Tracheophyta</taxon>
        <taxon>Spermatophyta</taxon>
        <taxon>Magnoliopsida</taxon>
        <taxon>eudicotyledons</taxon>
        <taxon>Gunneridae</taxon>
        <taxon>Pentapetalae</taxon>
        <taxon>rosids</taxon>
        <taxon>malvids</taxon>
        <taxon>Brassicales</taxon>
        <taxon>Brassicaceae</taxon>
        <taxon>Camelineae</taxon>
        <taxon>Arabidopsis</taxon>
    </lineage>
</organism>
<dbReference type="InterPro" id="IPR001584">
    <property type="entry name" value="Integrase_cat-core"/>
</dbReference>
<evidence type="ECO:0000256" key="1">
    <source>
        <dbReference type="SAM" id="MobiDB-lite"/>
    </source>
</evidence>
<feature type="compositionally biased region" description="Pro residues" evidence="1">
    <location>
        <begin position="289"/>
        <end position="316"/>
    </location>
</feature>
<feature type="compositionally biased region" description="Gly residues" evidence="1">
    <location>
        <begin position="251"/>
        <end position="264"/>
    </location>
</feature>
<dbReference type="Pfam" id="PF07727">
    <property type="entry name" value="RVT_2"/>
    <property type="match status" value="1"/>
</dbReference>
<feature type="compositionally biased region" description="Low complexity" evidence="1">
    <location>
        <begin position="676"/>
        <end position="692"/>
    </location>
</feature>
<dbReference type="GO" id="GO:0015074">
    <property type="term" value="P:DNA integration"/>
    <property type="evidence" value="ECO:0007669"/>
    <property type="project" value="InterPro"/>
</dbReference>
<reference evidence="3 4" key="1">
    <citation type="submission" date="2020-12" db="EMBL/GenBank/DDBJ databases">
        <title>Concerted genomic and epigenomic changes stabilize Arabidopsis allopolyploids.</title>
        <authorList>
            <person name="Chen Z."/>
        </authorList>
    </citation>
    <scope>NUCLEOTIDE SEQUENCE [LARGE SCALE GENOMIC DNA]</scope>
    <source>
        <strain evidence="3">As9502</strain>
        <tissue evidence="3">Leaf</tissue>
    </source>
</reference>
<dbReference type="AlphaFoldDB" id="A0A8T2CVQ0"/>
<dbReference type="Pfam" id="PF22936">
    <property type="entry name" value="Pol_BBD"/>
    <property type="match status" value="1"/>
</dbReference>
<gene>
    <name evidence="3" type="ORF">ISN44_As06g031200</name>
</gene>
<name>A0A8T2CVQ0_ARASU</name>
<dbReference type="InterPro" id="IPR054722">
    <property type="entry name" value="PolX-like_BBD"/>
</dbReference>
<dbReference type="InterPro" id="IPR057670">
    <property type="entry name" value="SH3_retrovirus"/>
</dbReference>
<protein>
    <submittedName>
        <fullName evidence="3">Integrase catalytic core</fullName>
    </submittedName>
</protein>
<feature type="region of interest" description="Disordered" evidence="1">
    <location>
        <begin position="216"/>
        <end position="264"/>
    </location>
</feature>
<dbReference type="InterPro" id="IPR013103">
    <property type="entry name" value="RVT_2"/>
</dbReference>